<name>A0A2S0UNG6_9RHOB</name>
<gene>
    <name evidence="1" type="ORF">HYN69_13195</name>
</gene>
<dbReference type="AlphaFoldDB" id="A0A2S0UNG6"/>
<dbReference type="EMBL" id="CP028918">
    <property type="protein sequence ID" value="AWB49331.1"/>
    <property type="molecule type" value="Genomic_DNA"/>
</dbReference>
<reference evidence="1 2" key="1">
    <citation type="submission" date="2018-04" db="EMBL/GenBank/DDBJ databases">
        <title>Genome sequencing of Gemmobacter.</title>
        <authorList>
            <person name="Yi H."/>
            <person name="Baek M.-G."/>
        </authorList>
    </citation>
    <scope>NUCLEOTIDE SEQUENCE [LARGE SCALE GENOMIC DNA]</scope>
    <source>
        <strain evidence="1 2">HYN0069</strain>
    </source>
</reference>
<sequence>MVALTASVPAWAEATFVRIPTQYIAALGNPKASAGDDAGTWGLWAIDPGPRGVRIGDFDDLVANAGAAPNGWQFDPKGWWLEEHGLIMEAPQFPLPAGQYVVTGGREVTSLLTVSEPDATGKQGWTLDDGATIYDVTHFGCRAALYTENVSGQSCSPAKAPMSVFPMTPGMVMPAVEGCSKQDYQVLIVIGMMVEAES</sequence>
<dbReference type="Proteomes" id="UP000244496">
    <property type="component" value="Chromosome"/>
</dbReference>
<proteinExistence type="predicted"/>
<keyword evidence="2" id="KW-1185">Reference proteome</keyword>
<organism evidence="1 2">
    <name type="scientific">Paragemmobacter aquarius</name>
    <dbReference type="NCBI Taxonomy" id="2169400"/>
    <lineage>
        <taxon>Bacteria</taxon>
        <taxon>Pseudomonadati</taxon>
        <taxon>Pseudomonadota</taxon>
        <taxon>Alphaproteobacteria</taxon>
        <taxon>Rhodobacterales</taxon>
        <taxon>Paracoccaceae</taxon>
        <taxon>Paragemmobacter</taxon>
    </lineage>
</organism>
<protein>
    <submittedName>
        <fullName evidence="1">Uncharacterized protein</fullName>
    </submittedName>
</protein>
<evidence type="ECO:0000313" key="1">
    <source>
        <dbReference type="EMBL" id="AWB49331.1"/>
    </source>
</evidence>
<dbReference type="KEGG" id="geh:HYN69_13195"/>
<evidence type="ECO:0000313" key="2">
    <source>
        <dbReference type="Proteomes" id="UP000244496"/>
    </source>
</evidence>
<accession>A0A2S0UNG6</accession>